<evidence type="ECO:0000256" key="11">
    <source>
        <dbReference type="ARBA" id="ARBA00022741"/>
    </source>
</evidence>
<dbReference type="PANTHER" id="PTHR48005:SF70">
    <property type="entry name" value="MDIS1-INTERACTING RECEPTOR LIKE KINASE 2-LIKE"/>
    <property type="match status" value="1"/>
</dbReference>
<dbReference type="SMART" id="SM00369">
    <property type="entry name" value="LRR_TYP"/>
    <property type="match status" value="6"/>
</dbReference>
<dbReference type="FunFam" id="3.80.10.10:FF:000177">
    <property type="entry name" value="Leucine-rich repeat receptor-like serine/threonine-protein kinase At1g17230"/>
    <property type="match status" value="1"/>
</dbReference>
<sequence>MSIQIVVLSLSYSLTLFLAFLVLPSSWKANSAPIREAEALLKWKESLGNQSILESWVTPAPANATTQSPCRWRGITCNSAGNVIAINLAYTGLRGTIEKLDFSSFPHLLRLDLKVNQLTGKIPSSIGLLSKLQFLDLSTNSFNSQLPISLANLTQVYELDISRNNITGELYPSLFPDGTSRSKTGLISLKNFLLQDTLLSGRIPNEIGNLKHLSLLALDGSLFYGPIPPSLGNLSSLTVLQLSSLRLSGNIPVSFGTLRKLNILYLHINHLTGHVPEELGNLSSLVVLHLAVNNFSGNLPSQVCGGGKLVNFSASFNNFSGPIPKSLRNCKTLYRVRLEKNQLTGNIAQDFGVYPNLTYIDLSYNKLSGELSSNWGECRNLTLLKAAGNMIGGKIPDEISQLNQLVELDLSSNQLSGIIPSQVGKLSKLFSLSLNDNKLSGQIPAGIGRLSNLQSLDLSTNRLSGSIPYQLGDCSKLQNLRLNENRLNATIPYQIGNLVALQGLLDLSYNSLSGEIPWQFGKLTNLENLNLSHNNLSGEVPSSLSNLWSLVSVNLSDNNLEGPLPNSNFFRSAQPEAFRNNNDLCGERQGLKPCSATSTEKNGGNDKNKIVVIVVASLASILIFVMVCIWILAFLHQRSVNQSELEDIPIRENLFPIWQFNGKFMYKDILEATKNFDETCCIGVGGFGEVYKAEMADGQVFAVKKLSSHGDIEMEEVKSFKNEIAALTEISHRNIVKLYGFCSQIRHLLLVYEFMERGSLAKILSNDVGAKELDWTKRIRVIKGVAHALSYMHHDCVPQIIHRDISSKNVLLSPELEARVSDFGTARLLNPNSSNWTAVAGTYGYVAPELAYSMAVTEKCDVYSYGVLALEVLMGNHPGELISYLHSSPDHKIGLEDVLDPRPSSPVDQKLEDELSFVLNIAILCCGANPQSRPTMSRVSQQLEVGCFW</sequence>
<feature type="binding site" evidence="20">
    <location>
        <position position="705"/>
    </location>
    <ligand>
        <name>ATP</name>
        <dbReference type="ChEBI" id="CHEBI:30616"/>
    </ligand>
</feature>
<dbReference type="InterPro" id="IPR008266">
    <property type="entry name" value="Tyr_kinase_AS"/>
</dbReference>
<keyword evidence="9" id="KW-0732">Signal</keyword>
<dbReference type="GO" id="GO:0005524">
    <property type="term" value="F:ATP binding"/>
    <property type="evidence" value="ECO:0007669"/>
    <property type="project" value="UniProtKB-UniRule"/>
</dbReference>
<dbReference type="PROSITE" id="PS51450">
    <property type="entry name" value="LRR"/>
    <property type="match status" value="1"/>
</dbReference>
<dbReference type="EC" id="2.7.11.1" evidence="3"/>
<dbReference type="InterPro" id="IPR003591">
    <property type="entry name" value="Leu-rich_rpt_typical-subtyp"/>
</dbReference>
<reference evidence="24" key="1">
    <citation type="submission" date="2025-08" db="UniProtKB">
        <authorList>
            <consortium name="RefSeq"/>
        </authorList>
    </citation>
    <scope>IDENTIFICATION</scope>
    <source>
        <tissue evidence="24">Fruit stalk</tissue>
    </source>
</reference>
<dbReference type="GO" id="GO:0004674">
    <property type="term" value="F:protein serine/threonine kinase activity"/>
    <property type="evidence" value="ECO:0007669"/>
    <property type="project" value="UniProtKB-KW"/>
</dbReference>
<dbReference type="AlphaFoldDB" id="A0A6P5ZUT6"/>
<evidence type="ECO:0000256" key="18">
    <source>
        <dbReference type="ARBA" id="ARBA00047899"/>
    </source>
</evidence>
<dbReference type="SUPFAM" id="SSF52047">
    <property type="entry name" value="RNI-like"/>
    <property type="match status" value="1"/>
</dbReference>
<evidence type="ECO:0000313" key="24">
    <source>
        <dbReference type="RefSeq" id="XP_022756265.1"/>
    </source>
</evidence>
<dbReference type="InterPro" id="IPR000719">
    <property type="entry name" value="Prot_kinase_dom"/>
</dbReference>
<dbReference type="Pfam" id="PF00560">
    <property type="entry name" value="LRR_1"/>
    <property type="match status" value="2"/>
</dbReference>
<dbReference type="OrthoDB" id="676979at2759"/>
<dbReference type="InterPro" id="IPR051420">
    <property type="entry name" value="Ser_Thr_Kinases_DiverseReg"/>
</dbReference>
<dbReference type="SUPFAM" id="SSF56112">
    <property type="entry name" value="Protein kinase-like (PK-like)"/>
    <property type="match status" value="1"/>
</dbReference>
<evidence type="ECO:0000256" key="8">
    <source>
        <dbReference type="ARBA" id="ARBA00022692"/>
    </source>
</evidence>
<evidence type="ECO:0000256" key="19">
    <source>
        <dbReference type="ARBA" id="ARBA00048679"/>
    </source>
</evidence>
<dbReference type="SUPFAM" id="SSF52058">
    <property type="entry name" value="L domain-like"/>
    <property type="match status" value="1"/>
</dbReference>
<dbReference type="PANTHER" id="PTHR48005">
    <property type="entry name" value="LEUCINE RICH REPEAT KINASE 2"/>
    <property type="match status" value="1"/>
</dbReference>
<name>A0A6P5ZUT6_DURZI</name>
<keyword evidence="12" id="KW-0418">Kinase</keyword>
<keyword evidence="10" id="KW-0677">Repeat</keyword>
<evidence type="ECO:0000256" key="14">
    <source>
        <dbReference type="ARBA" id="ARBA00022989"/>
    </source>
</evidence>
<evidence type="ECO:0000256" key="3">
    <source>
        <dbReference type="ARBA" id="ARBA00012513"/>
    </source>
</evidence>
<keyword evidence="5" id="KW-0597">Phosphoprotein</keyword>
<keyword evidence="7" id="KW-0808">Transferase</keyword>
<dbReference type="PROSITE" id="PS50011">
    <property type="entry name" value="PROTEIN_KINASE_DOM"/>
    <property type="match status" value="1"/>
</dbReference>
<dbReference type="InterPro" id="IPR055414">
    <property type="entry name" value="LRR_R13L4/SHOC2-like"/>
</dbReference>
<dbReference type="Pfam" id="PF08263">
    <property type="entry name" value="LRRNT_2"/>
    <property type="match status" value="1"/>
</dbReference>
<protein>
    <recommendedName>
        <fullName evidence="3">non-specific serine/threonine protein kinase</fullName>
        <ecNumber evidence="3">2.7.11.1</ecNumber>
    </recommendedName>
</protein>
<dbReference type="Gene3D" id="1.10.510.10">
    <property type="entry name" value="Transferase(Phosphotransferase) domain 1"/>
    <property type="match status" value="1"/>
</dbReference>
<evidence type="ECO:0000256" key="6">
    <source>
        <dbReference type="ARBA" id="ARBA00022614"/>
    </source>
</evidence>
<dbReference type="FunFam" id="3.80.10.10:FF:000041">
    <property type="entry name" value="LRR receptor-like serine/threonine-protein kinase ERECTA"/>
    <property type="match status" value="1"/>
</dbReference>
<evidence type="ECO:0000256" key="2">
    <source>
        <dbReference type="ARBA" id="ARBA00009592"/>
    </source>
</evidence>
<dbReference type="FunFam" id="3.30.200.20:FF:000309">
    <property type="entry name" value="Leucine-rich repeat receptor protein kinase MSP1"/>
    <property type="match status" value="1"/>
</dbReference>
<keyword evidence="23" id="KW-1185">Reference proteome</keyword>
<comment type="similarity">
    <text evidence="2">Belongs to the RLP family.</text>
</comment>
<dbReference type="Gene3D" id="3.80.10.10">
    <property type="entry name" value="Ribonuclease Inhibitor"/>
    <property type="match status" value="4"/>
</dbReference>
<evidence type="ECO:0000256" key="4">
    <source>
        <dbReference type="ARBA" id="ARBA00022527"/>
    </source>
</evidence>
<keyword evidence="14 21" id="KW-1133">Transmembrane helix</keyword>
<evidence type="ECO:0000256" key="17">
    <source>
        <dbReference type="ARBA" id="ARBA00023180"/>
    </source>
</evidence>
<dbReference type="Pfam" id="PF00069">
    <property type="entry name" value="Pkinase"/>
    <property type="match status" value="1"/>
</dbReference>
<proteinExistence type="inferred from homology"/>
<evidence type="ECO:0000313" key="23">
    <source>
        <dbReference type="Proteomes" id="UP000515121"/>
    </source>
</evidence>
<keyword evidence="13 20" id="KW-0067">ATP-binding</keyword>
<evidence type="ECO:0000259" key="22">
    <source>
        <dbReference type="PROSITE" id="PS50011"/>
    </source>
</evidence>
<dbReference type="KEGG" id="dzi:111303995"/>
<dbReference type="GO" id="GO:0016020">
    <property type="term" value="C:membrane"/>
    <property type="evidence" value="ECO:0007669"/>
    <property type="project" value="UniProtKB-SubCell"/>
</dbReference>
<evidence type="ECO:0000256" key="7">
    <source>
        <dbReference type="ARBA" id="ARBA00022679"/>
    </source>
</evidence>
<feature type="domain" description="Protein kinase" evidence="22">
    <location>
        <begin position="676"/>
        <end position="945"/>
    </location>
</feature>
<dbReference type="FunFam" id="1.10.510.10:FF:000445">
    <property type="entry name" value="MDIS1-interacting receptor like kinase 2"/>
    <property type="match status" value="1"/>
</dbReference>
<dbReference type="InterPro" id="IPR017441">
    <property type="entry name" value="Protein_kinase_ATP_BS"/>
</dbReference>
<comment type="subcellular location">
    <subcellularLocation>
        <location evidence="1">Membrane</location>
        <topology evidence="1">Single-pass type I membrane protein</topology>
    </subcellularLocation>
</comment>
<evidence type="ECO:0000256" key="15">
    <source>
        <dbReference type="ARBA" id="ARBA00023136"/>
    </source>
</evidence>
<dbReference type="PROSITE" id="PS00109">
    <property type="entry name" value="PROTEIN_KINASE_TYR"/>
    <property type="match status" value="1"/>
</dbReference>
<evidence type="ECO:0000256" key="16">
    <source>
        <dbReference type="ARBA" id="ARBA00023170"/>
    </source>
</evidence>
<gene>
    <name evidence="24" type="primary">LOC111303995</name>
</gene>
<evidence type="ECO:0000256" key="9">
    <source>
        <dbReference type="ARBA" id="ARBA00022729"/>
    </source>
</evidence>
<keyword evidence="17" id="KW-0325">Glycoprotein</keyword>
<evidence type="ECO:0000256" key="10">
    <source>
        <dbReference type="ARBA" id="ARBA00022737"/>
    </source>
</evidence>
<keyword evidence="16" id="KW-0675">Receptor</keyword>
<dbReference type="InterPro" id="IPR032675">
    <property type="entry name" value="LRR_dom_sf"/>
</dbReference>
<organism evidence="23 24">
    <name type="scientific">Durio zibethinus</name>
    <name type="common">Durian</name>
    <dbReference type="NCBI Taxonomy" id="66656"/>
    <lineage>
        <taxon>Eukaryota</taxon>
        <taxon>Viridiplantae</taxon>
        <taxon>Streptophyta</taxon>
        <taxon>Embryophyta</taxon>
        <taxon>Tracheophyta</taxon>
        <taxon>Spermatophyta</taxon>
        <taxon>Magnoliopsida</taxon>
        <taxon>eudicotyledons</taxon>
        <taxon>Gunneridae</taxon>
        <taxon>Pentapetalae</taxon>
        <taxon>rosids</taxon>
        <taxon>malvids</taxon>
        <taxon>Malvales</taxon>
        <taxon>Malvaceae</taxon>
        <taxon>Helicteroideae</taxon>
        <taxon>Durio</taxon>
    </lineage>
</organism>
<evidence type="ECO:0000256" key="21">
    <source>
        <dbReference type="SAM" id="Phobius"/>
    </source>
</evidence>
<comment type="catalytic activity">
    <reaction evidence="18">
        <text>L-threonyl-[protein] + ATP = O-phospho-L-threonyl-[protein] + ADP + H(+)</text>
        <dbReference type="Rhea" id="RHEA:46608"/>
        <dbReference type="Rhea" id="RHEA-COMP:11060"/>
        <dbReference type="Rhea" id="RHEA-COMP:11605"/>
        <dbReference type="ChEBI" id="CHEBI:15378"/>
        <dbReference type="ChEBI" id="CHEBI:30013"/>
        <dbReference type="ChEBI" id="CHEBI:30616"/>
        <dbReference type="ChEBI" id="CHEBI:61977"/>
        <dbReference type="ChEBI" id="CHEBI:456216"/>
        <dbReference type="EC" id="2.7.11.1"/>
    </reaction>
</comment>
<dbReference type="RefSeq" id="XP_022756265.1">
    <property type="nucleotide sequence ID" value="XM_022900530.1"/>
</dbReference>
<evidence type="ECO:0000256" key="12">
    <source>
        <dbReference type="ARBA" id="ARBA00022777"/>
    </source>
</evidence>
<dbReference type="InterPro" id="IPR001611">
    <property type="entry name" value="Leu-rich_rpt"/>
</dbReference>
<dbReference type="InterPro" id="IPR011009">
    <property type="entry name" value="Kinase-like_dom_sf"/>
</dbReference>
<dbReference type="FunFam" id="3.80.10.10:FF:000400">
    <property type="entry name" value="Nuclear pore complex protein NUP107"/>
    <property type="match status" value="1"/>
</dbReference>
<dbReference type="Pfam" id="PF23598">
    <property type="entry name" value="LRR_14"/>
    <property type="match status" value="1"/>
</dbReference>
<keyword evidence="11 20" id="KW-0547">Nucleotide-binding</keyword>
<dbReference type="InterPro" id="IPR013210">
    <property type="entry name" value="LRR_N_plant-typ"/>
</dbReference>
<evidence type="ECO:0000256" key="1">
    <source>
        <dbReference type="ARBA" id="ARBA00004479"/>
    </source>
</evidence>
<keyword evidence="4" id="KW-0723">Serine/threonine-protein kinase</keyword>
<keyword evidence="6" id="KW-0433">Leucine-rich repeat</keyword>
<evidence type="ECO:0000256" key="5">
    <source>
        <dbReference type="ARBA" id="ARBA00022553"/>
    </source>
</evidence>
<dbReference type="Proteomes" id="UP000515121">
    <property type="component" value="Unplaced"/>
</dbReference>
<accession>A0A6P5ZUT6</accession>
<dbReference type="PRINTS" id="PR00019">
    <property type="entry name" value="LEURICHRPT"/>
</dbReference>
<keyword evidence="8 21" id="KW-0812">Transmembrane</keyword>
<dbReference type="Gene3D" id="3.30.200.20">
    <property type="entry name" value="Phosphorylase Kinase, domain 1"/>
    <property type="match status" value="1"/>
</dbReference>
<evidence type="ECO:0000256" key="20">
    <source>
        <dbReference type="PROSITE-ProRule" id="PRU10141"/>
    </source>
</evidence>
<comment type="catalytic activity">
    <reaction evidence="19">
        <text>L-seryl-[protein] + ATP = O-phospho-L-seryl-[protein] + ADP + H(+)</text>
        <dbReference type="Rhea" id="RHEA:17989"/>
        <dbReference type="Rhea" id="RHEA-COMP:9863"/>
        <dbReference type="Rhea" id="RHEA-COMP:11604"/>
        <dbReference type="ChEBI" id="CHEBI:15378"/>
        <dbReference type="ChEBI" id="CHEBI:29999"/>
        <dbReference type="ChEBI" id="CHEBI:30616"/>
        <dbReference type="ChEBI" id="CHEBI:83421"/>
        <dbReference type="ChEBI" id="CHEBI:456216"/>
        <dbReference type="EC" id="2.7.11.1"/>
    </reaction>
</comment>
<dbReference type="PROSITE" id="PS00107">
    <property type="entry name" value="PROTEIN_KINASE_ATP"/>
    <property type="match status" value="1"/>
</dbReference>
<keyword evidence="15 21" id="KW-0472">Membrane</keyword>
<feature type="transmembrane region" description="Helical" evidence="21">
    <location>
        <begin position="610"/>
        <end position="635"/>
    </location>
</feature>
<dbReference type="GeneID" id="111303995"/>
<evidence type="ECO:0000256" key="13">
    <source>
        <dbReference type="ARBA" id="ARBA00022840"/>
    </source>
</evidence>